<dbReference type="InterPro" id="IPR002912">
    <property type="entry name" value="ACT_dom"/>
</dbReference>
<evidence type="ECO:0000256" key="2">
    <source>
        <dbReference type="ARBA" id="ARBA00005216"/>
    </source>
</evidence>
<feature type="domain" description="ACT" evidence="13">
    <location>
        <begin position="344"/>
        <end position="413"/>
    </location>
</feature>
<dbReference type="GO" id="GO:0051287">
    <property type="term" value="F:NAD binding"/>
    <property type="evidence" value="ECO:0007669"/>
    <property type="project" value="InterPro"/>
</dbReference>
<dbReference type="Proteomes" id="UP000335415">
    <property type="component" value="Unassembled WGS sequence"/>
</dbReference>
<keyword evidence="15" id="KW-1185">Reference proteome</keyword>
<comment type="function">
    <text evidence="1">Catalyzes the reversible oxidation of 3-phospho-D-glycerate to 3-phosphonooxypyruvate, the first step of the phosphorylated L-serine biosynthesis pathway. Also catalyzes the reversible oxidation of 2-hydroxyglutarate to 2-oxoglutarate.</text>
</comment>
<dbReference type="CDD" id="cd12176">
    <property type="entry name" value="PGDH_3"/>
    <property type="match status" value="1"/>
</dbReference>
<comment type="pathway">
    <text evidence="2">Amino-acid biosynthesis; L-serine biosynthesis; L-serine from 3-phospho-D-glycerate: step 1/3.</text>
</comment>
<dbReference type="Pfam" id="PF02826">
    <property type="entry name" value="2-Hacid_dh_C"/>
    <property type="match status" value="1"/>
</dbReference>
<dbReference type="InterPro" id="IPR054480">
    <property type="entry name" value="AHAS_small-like_ACT"/>
</dbReference>
<dbReference type="InterPro" id="IPR029752">
    <property type="entry name" value="D-isomer_DH_CS1"/>
</dbReference>
<dbReference type="PROSITE" id="PS00065">
    <property type="entry name" value="D_2_HYDROXYACID_DH_1"/>
    <property type="match status" value="1"/>
</dbReference>
<protein>
    <recommendedName>
        <fullName evidence="6">D-3-phosphoglycerate dehydrogenase</fullName>
        <ecNumber evidence="4">1.1.1.399</ecNumber>
        <ecNumber evidence="5">1.1.1.95</ecNumber>
    </recommendedName>
    <alternativeName>
        <fullName evidence="9">2-oxoglutarate reductase</fullName>
    </alternativeName>
</protein>
<comment type="catalytic activity">
    <reaction evidence="10">
        <text>(R)-2-hydroxyglutarate + NAD(+) = 2-oxoglutarate + NADH + H(+)</text>
        <dbReference type="Rhea" id="RHEA:49612"/>
        <dbReference type="ChEBI" id="CHEBI:15378"/>
        <dbReference type="ChEBI" id="CHEBI:15801"/>
        <dbReference type="ChEBI" id="CHEBI:16810"/>
        <dbReference type="ChEBI" id="CHEBI:57540"/>
        <dbReference type="ChEBI" id="CHEBI:57945"/>
        <dbReference type="EC" id="1.1.1.399"/>
    </reaction>
</comment>
<evidence type="ECO:0000256" key="6">
    <source>
        <dbReference type="ARBA" id="ARBA00021582"/>
    </source>
</evidence>
<dbReference type="Pfam" id="PF00389">
    <property type="entry name" value="2-Hacid_dh"/>
    <property type="match status" value="1"/>
</dbReference>
<dbReference type="NCBIfam" id="NF008759">
    <property type="entry name" value="PRK11790.1"/>
    <property type="match status" value="1"/>
</dbReference>
<comment type="catalytic activity">
    <reaction evidence="11">
        <text>(2R)-3-phosphoglycerate + NAD(+) = 3-phosphooxypyruvate + NADH + H(+)</text>
        <dbReference type="Rhea" id="RHEA:12641"/>
        <dbReference type="ChEBI" id="CHEBI:15378"/>
        <dbReference type="ChEBI" id="CHEBI:18110"/>
        <dbReference type="ChEBI" id="CHEBI:57540"/>
        <dbReference type="ChEBI" id="CHEBI:57945"/>
        <dbReference type="ChEBI" id="CHEBI:58272"/>
        <dbReference type="EC" id="1.1.1.95"/>
    </reaction>
</comment>
<gene>
    <name evidence="14" type="primary">serA</name>
    <name evidence="14" type="ORF">FJU30_17140</name>
</gene>
<dbReference type="InterPro" id="IPR006140">
    <property type="entry name" value="D-isomer_DH_NAD-bd"/>
</dbReference>
<dbReference type="Pfam" id="PF22629">
    <property type="entry name" value="ACT_AHAS_ss"/>
    <property type="match status" value="1"/>
</dbReference>
<dbReference type="SUPFAM" id="SSF51735">
    <property type="entry name" value="NAD(P)-binding Rossmann-fold domains"/>
    <property type="match status" value="1"/>
</dbReference>
<evidence type="ECO:0000313" key="14">
    <source>
        <dbReference type="EMBL" id="KAA8998138.1"/>
    </source>
</evidence>
<dbReference type="SUPFAM" id="SSF55021">
    <property type="entry name" value="ACT-like"/>
    <property type="match status" value="1"/>
</dbReference>
<dbReference type="InterPro" id="IPR006139">
    <property type="entry name" value="D-isomer_2_OHA_DH_cat_dom"/>
</dbReference>
<evidence type="ECO:0000256" key="9">
    <source>
        <dbReference type="ARBA" id="ARBA00030455"/>
    </source>
</evidence>
<comment type="similarity">
    <text evidence="3 12">Belongs to the D-isomer specific 2-hydroxyacid dehydrogenase family.</text>
</comment>
<evidence type="ECO:0000259" key="13">
    <source>
        <dbReference type="PROSITE" id="PS51671"/>
    </source>
</evidence>
<dbReference type="CDD" id="cd04901">
    <property type="entry name" value="ACT_3PGDH"/>
    <property type="match status" value="1"/>
</dbReference>
<evidence type="ECO:0000256" key="10">
    <source>
        <dbReference type="ARBA" id="ARBA00048126"/>
    </source>
</evidence>
<dbReference type="FunFam" id="3.40.50.720:FF:000041">
    <property type="entry name" value="D-3-phosphoglycerate dehydrogenase"/>
    <property type="match status" value="1"/>
</dbReference>
<keyword evidence="7 12" id="KW-0560">Oxidoreductase</keyword>
<dbReference type="InterPro" id="IPR050223">
    <property type="entry name" value="D-isomer_2-hydroxyacid_DH"/>
</dbReference>
<dbReference type="OrthoDB" id="9805416at2"/>
<evidence type="ECO:0000256" key="7">
    <source>
        <dbReference type="ARBA" id="ARBA00023002"/>
    </source>
</evidence>
<sequence length="413" mass="44723">MAKVSLEKDKIKFLLLEGVHQRALDTLRDSGYTNIEYHKGSLDPESLKASIRDAHFVGIRSRTHLTEEIFAAAEKLIAVGCFCIGTNQVELPSATRRGIPVFNAPFSNTRSVAEMVLGELLLMLRGIPAANARAHRGIWHKQAVGSFEARGKKLGIIGYGHIGTQLGILAESVGMHVYFYDIESKLPLGNAQQVSHLSDLLNMSDVVSLHVPETESTQNMMGAEELALMKPGAMLINASRGTVVDIPALAEALSSKHLSGAAIDVFPQEPASNNNPDDPFKSPLCEFDNVLLTPHIGGSTQEAQENIGTEVAGKLAKYSDNGSTLSAVNFPEVSLPTHSARASRLLHIHENRPGMMNSINQIFAGKDVNIAAQYLQTSAEIGYVVIDVQTEQADVVLQMLKSIPGTIRARLLY</sequence>
<evidence type="ECO:0000256" key="8">
    <source>
        <dbReference type="ARBA" id="ARBA00023027"/>
    </source>
</evidence>
<dbReference type="SUPFAM" id="SSF52283">
    <property type="entry name" value="Formate/glycerate dehydrogenase catalytic domain-like"/>
    <property type="match status" value="1"/>
</dbReference>
<comment type="caution">
    <text evidence="14">The sequence shown here is derived from an EMBL/GenBank/DDBJ whole genome shotgun (WGS) entry which is preliminary data.</text>
</comment>
<keyword evidence="8" id="KW-0520">NAD</keyword>
<organism evidence="14 15">
    <name type="scientific">Affinibrenneria salicis</name>
    <dbReference type="NCBI Taxonomy" id="2590031"/>
    <lineage>
        <taxon>Bacteria</taxon>
        <taxon>Pseudomonadati</taxon>
        <taxon>Pseudomonadota</taxon>
        <taxon>Gammaproteobacteria</taxon>
        <taxon>Enterobacterales</taxon>
        <taxon>Pectobacteriaceae</taxon>
        <taxon>Affinibrenneria</taxon>
    </lineage>
</organism>
<dbReference type="Gene3D" id="3.30.70.260">
    <property type="match status" value="1"/>
</dbReference>
<accession>A0A5J5FWE4</accession>
<dbReference type="PROSITE" id="PS51671">
    <property type="entry name" value="ACT"/>
    <property type="match status" value="1"/>
</dbReference>
<dbReference type="InterPro" id="IPR045865">
    <property type="entry name" value="ACT-like_dom_sf"/>
</dbReference>
<evidence type="ECO:0000256" key="5">
    <source>
        <dbReference type="ARBA" id="ARBA00013143"/>
    </source>
</evidence>
<evidence type="ECO:0000256" key="4">
    <source>
        <dbReference type="ARBA" id="ARBA00013001"/>
    </source>
</evidence>
<dbReference type="AlphaFoldDB" id="A0A5J5FWE4"/>
<dbReference type="UniPathway" id="UPA00135">
    <property type="reaction ID" value="UER00196"/>
</dbReference>
<dbReference type="InterPro" id="IPR029753">
    <property type="entry name" value="D-isomer_DH_CS"/>
</dbReference>
<dbReference type="GO" id="GO:0006564">
    <property type="term" value="P:L-serine biosynthetic process"/>
    <property type="evidence" value="ECO:0007669"/>
    <property type="project" value="UniProtKB-ARBA"/>
</dbReference>
<name>A0A5J5FWE4_9GAMM</name>
<dbReference type="PANTHER" id="PTHR10996:SF282">
    <property type="entry name" value="D-3-PHOSPHOGLYCERATE DEHYDROGENASE 1-RELATED"/>
    <property type="match status" value="1"/>
</dbReference>
<proteinExistence type="inferred from homology"/>
<evidence type="ECO:0000256" key="1">
    <source>
        <dbReference type="ARBA" id="ARBA00003800"/>
    </source>
</evidence>
<reference evidence="14 15" key="1">
    <citation type="submission" date="2019-09" db="EMBL/GenBank/DDBJ databases">
        <authorList>
            <person name="Li Y."/>
        </authorList>
    </citation>
    <scope>NUCLEOTIDE SEQUENCE [LARGE SCALE GENOMIC DNA]</scope>
    <source>
        <strain evidence="14 15">L3-3HA</strain>
    </source>
</reference>
<evidence type="ECO:0000256" key="12">
    <source>
        <dbReference type="RuleBase" id="RU003719"/>
    </source>
</evidence>
<dbReference type="PANTHER" id="PTHR10996">
    <property type="entry name" value="2-HYDROXYACID DEHYDROGENASE-RELATED"/>
    <property type="match status" value="1"/>
</dbReference>
<dbReference type="EMBL" id="VYKJ01000009">
    <property type="protein sequence ID" value="KAA8998138.1"/>
    <property type="molecule type" value="Genomic_DNA"/>
</dbReference>
<evidence type="ECO:0000256" key="11">
    <source>
        <dbReference type="ARBA" id="ARBA00048731"/>
    </source>
</evidence>
<dbReference type="GO" id="GO:0004617">
    <property type="term" value="F:phosphoglycerate dehydrogenase activity"/>
    <property type="evidence" value="ECO:0007669"/>
    <property type="project" value="UniProtKB-EC"/>
</dbReference>
<dbReference type="Gene3D" id="3.40.50.720">
    <property type="entry name" value="NAD(P)-binding Rossmann-like Domain"/>
    <property type="match status" value="2"/>
</dbReference>
<evidence type="ECO:0000256" key="3">
    <source>
        <dbReference type="ARBA" id="ARBA00005854"/>
    </source>
</evidence>
<dbReference type="PROSITE" id="PS00671">
    <property type="entry name" value="D_2_HYDROXYACID_DH_3"/>
    <property type="match status" value="1"/>
</dbReference>
<dbReference type="PROSITE" id="PS00670">
    <property type="entry name" value="D_2_HYDROXYACID_DH_2"/>
    <property type="match status" value="1"/>
</dbReference>
<dbReference type="GO" id="GO:0047545">
    <property type="term" value="F:(S)-2-hydroxyglutarate dehydrogenase activity"/>
    <property type="evidence" value="ECO:0007669"/>
    <property type="project" value="UniProtKB-ARBA"/>
</dbReference>
<dbReference type="InterPro" id="IPR036291">
    <property type="entry name" value="NAD(P)-bd_dom_sf"/>
</dbReference>
<evidence type="ECO:0000313" key="15">
    <source>
        <dbReference type="Proteomes" id="UP000335415"/>
    </source>
</evidence>
<dbReference type="EC" id="1.1.1.399" evidence="4"/>
<dbReference type="EC" id="1.1.1.95" evidence="5"/>
<dbReference type="RefSeq" id="WP_150436197.1">
    <property type="nucleotide sequence ID" value="NZ_VYKJ01000009.1"/>
</dbReference>